<proteinExistence type="predicted"/>
<dbReference type="RefSeq" id="WP_183388982.1">
    <property type="nucleotide sequence ID" value="NZ_JACHXM010000024.1"/>
</dbReference>
<dbReference type="Gene3D" id="3.40.50.300">
    <property type="entry name" value="P-loop containing nucleotide triphosphate hydrolases"/>
    <property type="match status" value="1"/>
</dbReference>
<dbReference type="EMBL" id="JACHXM010000024">
    <property type="protein sequence ID" value="MBB3142613.1"/>
    <property type="molecule type" value="Genomic_DNA"/>
</dbReference>
<evidence type="ECO:0008006" key="3">
    <source>
        <dbReference type="Google" id="ProtNLM"/>
    </source>
</evidence>
<comment type="caution">
    <text evidence="1">The sequence shown here is derived from an EMBL/GenBank/DDBJ whole genome shotgun (WGS) entry which is preliminary data.</text>
</comment>
<name>A0A7W5C1G8_9GAMM</name>
<protein>
    <recommendedName>
        <fullName evidence="3">Sulfotransferase family protein</fullName>
    </recommendedName>
</protein>
<keyword evidence="2" id="KW-1185">Reference proteome</keyword>
<organism evidence="1 2">
    <name type="scientific">Halomonas organivorans</name>
    <dbReference type="NCBI Taxonomy" id="257772"/>
    <lineage>
        <taxon>Bacteria</taxon>
        <taxon>Pseudomonadati</taxon>
        <taxon>Pseudomonadota</taxon>
        <taxon>Gammaproteobacteria</taxon>
        <taxon>Oceanospirillales</taxon>
        <taxon>Halomonadaceae</taxon>
        <taxon>Halomonas</taxon>
    </lineage>
</organism>
<accession>A0A7W5C1G8</accession>
<evidence type="ECO:0000313" key="2">
    <source>
        <dbReference type="Proteomes" id="UP000525987"/>
    </source>
</evidence>
<evidence type="ECO:0000313" key="1">
    <source>
        <dbReference type="EMBL" id="MBB3142613.1"/>
    </source>
</evidence>
<dbReference type="InterPro" id="IPR027417">
    <property type="entry name" value="P-loop_NTPase"/>
</dbReference>
<dbReference type="Proteomes" id="UP000525987">
    <property type="component" value="Unassembled WGS sequence"/>
</dbReference>
<gene>
    <name evidence="1" type="ORF">FHR96_003513</name>
</gene>
<reference evidence="1 2" key="1">
    <citation type="submission" date="2020-08" db="EMBL/GenBank/DDBJ databases">
        <title>Genomic Encyclopedia of Type Strains, Phase III (KMG-III): the genomes of soil and plant-associated and newly described type strains.</title>
        <authorList>
            <person name="Whitman W."/>
        </authorList>
    </citation>
    <scope>NUCLEOTIDE SEQUENCE [LARGE SCALE GENOMIC DNA]</scope>
    <source>
        <strain evidence="1 2">CECT 5995</strain>
    </source>
</reference>
<dbReference type="AlphaFoldDB" id="A0A7W5C1G8"/>
<sequence>MAIISFEKKFIFLKTRKVAGTSVEAVLRNYVGDDDIVPAVTPRDELYSAANGCYSKNYLLDRSKESVYTGLVLDGRFEDATKFLSLEKKLASSHMTYERIEKILSSRGLDIADFYTFTIDRHPYSWVLSNCLYDNKKYNVHGEKLLEVDEGLVNEKARKFLSRSDVRSLINWSMYTRDDVVMVDRVAKYENINRDLAEILSEVGLGGSKVELPDMKNNARHFNAFEILDDDVKDQVYDIFKGAFKTLGYER</sequence>